<feature type="region of interest" description="Disordered" evidence="1">
    <location>
        <begin position="790"/>
        <end position="811"/>
    </location>
</feature>
<organism evidence="3">
    <name type="scientific">Tanacetum cinerariifolium</name>
    <name type="common">Dalmatian daisy</name>
    <name type="synonym">Chrysanthemum cinerariifolium</name>
    <dbReference type="NCBI Taxonomy" id="118510"/>
    <lineage>
        <taxon>Eukaryota</taxon>
        <taxon>Viridiplantae</taxon>
        <taxon>Streptophyta</taxon>
        <taxon>Embryophyta</taxon>
        <taxon>Tracheophyta</taxon>
        <taxon>Spermatophyta</taxon>
        <taxon>Magnoliopsida</taxon>
        <taxon>eudicotyledons</taxon>
        <taxon>Gunneridae</taxon>
        <taxon>Pentapetalae</taxon>
        <taxon>asterids</taxon>
        <taxon>campanulids</taxon>
        <taxon>Asterales</taxon>
        <taxon>Asteraceae</taxon>
        <taxon>Asteroideae</taxon>
        <taxon>Anthemideae</taxon>
        <taxon>Anthemidinae</taxon>
        <taxon>Tanacetum</taxon>
    </lineage>
</organism>
<evidence type="ECO:0000313" key="3">
    <source>
        <dbReference type="EMBL" id="GEU83607.1"/>
    </source>
</evidence>
<accession>A0A6L2NDQ2</accession>
<gene>
    <name evidence="3" type="ORF">Tci_055585</name>
</gene>
<sequence>MFDEHFNPPPSVASPVPTVVASEPANSTGSSSSTPVDQDAPSPNNDPFFGVPIPYPNSKESSTRDVIPTKIFKVKLDELGGVLKNKARLVAMGYHQEETAFLNGILREEVYVSQPDGFVDQDNPNHVYKLKKALYGLRQAPRAYPRGIFLNQSKYAIEIIKKYGMESSDPVDTLMVEKTKLDEDPQWKAVDSTRYRRMISSLMYLTSSRPDIVFAVCMCAWYQAKPTKKHLHTLIMPVAKIPEDVLLETMALDSTKFLCTAITRVLLLYDVSASNVPDLSIFTLDTISSKSKWKMMWLSYTLSEQNINLRIDDSISETVTHRFTLTVLSALGRSVQEKTQLSRSRCMNILREVKSQFKFLSETLQDFGTMPIFKRTFSQDLDLLEQHLTKDILSQTDCKTILTKLRTTFENAFNSEFKERMQKYTRFNAQSFKDAMIFNMDSIGKYMLEIILHQQRTPHLLKQKKLMQTQKDHSNPIPTLNVDSVVIQNTCSKKYDNKYFFEYTRIEVKHFRDTLLQHIGNVKKSVAERTRHKRQYDIRVNKSQMQTQKSKIDTGKAVDVDLVVTKSSGTESEVQDDNSRSGNETDTDDVDIRPIYDEEPMAKVQLTAKCNIFAIGQQHTEQLEIINKVDANNNLSRPVTQYYLPKRRESIFAKPDHMIASSESRNRSKNMQIFSSNDMVHNHYLDEAWKKTQERDRNSKTSVMPSAGFHSTSDGSKLKPRSTNHSTRSLPVSKSSCVTITVVHKADHSKSSSSFSDSKHFFCSTCHKCVFNANHDACITKLLKEVNSHAKIQSHKTRNRNKPVDQKSHTQIPSRQIFIGHRFSLYKTSVVYEKTSLRSDLSKVDSEPPHGFNVDISKINECKQTLDLSASTSLNVQKEQSLDLSASTLCNVIKKNLRVWLLKKLIS</sequence>
<dbReference type="EMBL" id="BKCJ010008716">
    <property type="protein sequence ID" value="GEU83607.1"/>
    <property type="molecule type" value="Genomic_DNA"/>
</dbReference>
<reference evidence="3" key="1">
    <citation type="journal article" date="2019" name="Sci. Rep.">
        <title>Draft genome of Tanacetum cinerariifolium, the natural source of mosquito coil.</title>
        <authorList>
            <person name="Yamashiro T."/>
            <person name="Shiraishi A."/>
            <person name="Satake H."/>
            <person name="Nakayama K."/>
        </authorList>
    </citation>
    <scope>NUCLEOTIDE SEQUENCE</scope>
</reference>
<dbReference type="Pfam" id="PF07727">
    <property type="entry name" value="RVT_2"/>
    <property type="match status" value="1"/>
</dbReference>
<dbReference type="AlphaFoldDB" id="A0A6L2NDQ2"/>
<dbReference type="PANTHER" id="PTHR11439">
    <property type="entry name" value="GAG-POL-RELATED RETROTRANSPOSON"/>
    <property type="match status" value="1"/>
</dbReference>
<evidence type="ECO:0000259" key="2">
    <source>
        <dbReference type="Pfam" id="PF07727"/>
    </source>
</evidence>
<evidence type="ECO:0000256" key="1">
    <source>
        <dbReference type="SAM" id="MobiDB-lite"/>
    </source>
</evidence>
<feature type="compositionally biased region" description="Low complexity" evidence="1">
    <location>
        <begin position="13"/>
        <end position="25"/>
    </location>
</feature>
<feature type="region of interest" description="Disordered" evidence="1">
    <location>
        <begin position="1"/>
        <end position="62"/>
    </location>
</feature>
<feature type="domain" description="Reverse transcriptase Ty1/copia-type" evidence="2">
    <location>
        <begin position="98"/>
        <end position="145"/>
    </location>
</feature>
<feature type="region of interest" description="Disordered" evidence="1">
    <location>
        <begin position="567"/>
        <end position="593"/>
    </location>
</feature>
<protein>
    <recommendedName>
        <fullName evidence="2">Reverse transcriptase Ty1/copia-type domain-containing protein</fullName>
    </recommendedName>
</protein>
<feature type="compositionally biased region" description="Polar residues" evidence="1">
    <location>
        <begin position="700"/>
        <end position="730"/>
    </location>
</feature>
<feature type="region of interest" description="Disordered" evidence="1">
    <location>
        <begin position="691"/>
        <end position="730"/>
    </location>
</feature>
<comment type="caution">
    <text evidence="3">The sequence shown here is derived from an EMBL/GenBank/DDBJ whole genome shotgun (WGS) entry which is preliminary data.</text>
</comment>
<dbReference type="PANTHER" id="PTHR11439:SF483">
    <property type="entry name" value="PEPTIDE SYNTHASE GLIP-LIKE, PUTATIVE (AFU_ORTHOLOGUE AFUA_3G12920)-RELATED"/>
    <property type="match status" value="1"/>
</dbReference>
<feature type="compositionally biased region" description="Polar residues" evidence="1">
    <location>
        <begin position="26"/>
        <end position="45"/>
    </location>
</feature>
<name>A0A6L2NDQ2_TANCI</name>
<feature type="compositionally biased region" description="Basic residues" evidence="1">
    <location>
        <begin position="792"/>
        <end position="801"/>
    </location>
</feature>
<proteinExistence type="predicted"/>
<dbReference type="InterPro" id="IPR013103">
    <property type="entry name" value="RVT_2"/>
</dbReference>